<feature type="compositionally biased region" description="Basic residues" evidence="1">
    <location>
        <begin position="56"/>
        <end position="66"/>
    </location>
</feature>
<name>A0A4Z2ETI8_9TELE</name>
<evidence type="ECO:0000256" key="1">
    <source>
        <dbReference type="SAM" id="MobiDB-lite"/>
    </source>
</evidence>
<comment type="caution">
    <text evidence="2">The sequence shown here is derived from an EMBL/GenBank/DDBJ whole genome shotgun (WGS) entry which is preliminary data.</text>
</comment>
<gene>
    <name evidence="2" type="ORF">EYF80_057729</name>
</gene>
<feature type="compositionally biased region" description="Low complexity" evidence="1">
    <location>
        <begin position="29"/>
        <end position="45"/>
    </location>
</feature>
<protein>
    <submittedName>
        <fullName evidence="2">Uncharacterized protein</fullName>
    </submittedName>
</protein>
<feature type="region of interest" description="Disordered" evidence="1">
    <location>
        <begin position="19"/>
        <end position="100"/>
    </location>
</feature>
<dbReference type="Proteomes" id="UP000314294">
    <property type="component" value="Unassembled WGS sequence"/>
</dbReference>
<organism evidence="2 3">
    <name type="scientific">Liparis tanakae</name>
    <name type="common">Tanaka's snailfish</name>
    <dbReference type="NCBI Taxonomy" id="230148"/>
    <lineage>
        <taxon>Eukaryota</taxon>
        <taxon>Metazoa</taxon>
        <taxon>Chordata</taxon>
        <taxon>Craniata</taxon>
        <taxon>Vertebrata</taxon>
        <taxon>Euteleostomi</taxon>
        <taxon>Actinopterygii</taxon>
        <taxon>Neopterygii</taxon>
        <taxon>Teleostei</taxon>
        <taxon>Neoteleostei</taxon>
        <taxon>Acanthomorphata</taxon>
        <taxon>Eupercaria</taxon>
        <taxon>Perciformes</taxon>
        <taxon>Cottioidei</taxon>
        <taxon>Cottales</taxon>
        <taxon>Liparidae</taxon>
        <taxon>Liparis</taxon>
    </lineage>
</organism>
<keyword evidence="3" id="KW-1185">Reference proteome</keyword>
<dbReference type="EMBL" id="SRLO01002921">
    <property type="protein sequence ID" value="TNN32113.1"/>
    <property type="molecule type" value="Genomic_DNA"/>
</dbReference>
<evidence type="ECO:0000313" key="3">
    <source>
        <dbReference type="Proteomes" id="UP000314294"/>
    </source>
</evidence>
<dbReference type="AlphaFoldDB" id="A0A4Z2ETI8"/>
<evidence type="ECO:0000313" key="2">
    <source>
        <dbReference type="EMBL" id="TNN32113.1"/>
    </source>
</evidence>
<reference evidence="2 3" key="1">
    <citation type="submission" date="2019-03" db="EMBL/GenBank/DDBJ databases">
        <title>First draft genome of Liparis tanakae, snailfish: a comprehensive survey of snailfish specific genes.</title>
        <authorList>
            <person name="Kim W."/>
            <person name="Song I."/>
            <person name="Jeong J.-H."/>
            <person name="Kim D."/>
            <person name="Kim S."/>
            <person name="Ryu S."/>
            <person name="Song J.Y."/>
            <person name="Lee S.K."/>
        </authorList>
    </citation>
    <scope>NUCLEOTIDE SEQUENCE [LARGE SCALE GENOMIC DNA]</scope>
    <source>
        <tissue evidence="2">Muscle</tissue>
    </source>
</reference>
<proteinExistence type="predicted"/>
<accession>A0A4Z2ETI8</accession>
<feature type="compositionally biased region" description="Polar residues" evidence="1">
    <location>
        <begin position="19"/>
        <end position="28"/>
    </location>
</feature>
<sequence>MFSTSLPPLFRMHRGIASSASTIIQPTRSGSSSSGITHSASIAATQRSREGEEGGKKKKKKKKKKEKVPSPATTHAKADDEECLLWDTMKPSGLEPRDEM</sequence>